<dbReference type="InterPro" id="IPR001375">
    <property type="entry name" value="Peptidase_S9_cat"/>
</dbReference>
<dbReference type="GO" id="GO:0006508">
    <property type="term" value="P:proteolysis"/>
    <property type="evidence" value="ECO:0007669"/>
    <property type="project" value="UniProtKB-KW"/>
</dbReference>
<feature type="chain" id="PRO_5012929059" description="prolyl oligopeptidase" evidence="7">
    <location>
        <begin position="25"/>
        <end position="700"/>
    </location>
</feature>
<sequence>MQKNYKMQLKFILTLLCFNVLCSAQDNIETKKVQKIIKKFNHQINDEYAWLEDTESEEVKKWVSQQNAFTQGYYSAVKKRVSNKEIIRNYDMSNSGSLPVHMGKYFYKFLSKDRKKSASLFISKSIDDKPVEIIDPNKIYPEKNVNIEGLTPSKSSNYLAYQLRINGSDKKEVRFYDLNLKREIKDSLLNSKSLKIAWNKELGVFYMQNVNQSKFAKDSTFNLYYHKLNTPEKDDELVYDGSKNNSKFKYFTTRNYLYLLEENEDKTKTTFYYSDLNKGNFELKKFYQNNDDSFEFINYYNGRIYYSTNKFNWGEVRSFAINNKEDDKQVIPQYYNHLLTKTSFTENYLICKYKTNEKSYLSFYNYDGKFIKKIEAPFACNINIVDFEEKSNEVYFVISSYTAPTATYKVNIDGNNEATPVYTAFNKQKPTLFPLDYFTIKCITYKNRDNIDIPITIIYKKGIELNGDNPCLLEAYGGFGIINGPKYDTGLLHFMDKGGIYAFAEIRGGGERGKNWHKKGSGINKINCLNDFIDATEFLIKEKYTNSNKLAISGGSHGGLVVGYAMTERPDLYKLALPKVGVYDVVNKFDHTVGIYHYEEYGNPNIEEEFNAILKYSPLHKIKEGINYPKTVVFTADNDDRVPPFQSYKFVAALKNRAAQKRTILLSVNKGLGHYGGNTYDKKLQERAMFYDILIDTLMR</sequence>
<evidence type="ECO:0000313" key="11">
    <source>
        <dbReference type="Proteomes" id="UP000184488"/>
    </source>
</evidence>
<dbReference type="STRING" id="415425.SAMN05444363_0351"/>
<dbReference type="GO" id="GO:0070012">
    <property type="term" value="F:oligopeptidase activity"/>
    <property type="evidence" value="ECO:0007669"/>
    <property type="project" value="TreeGrafter"/>
</dbReference>
<keyword evidence="7" id="KW-0732">Signal</keyword>
<dbReference type="EC" id="3.4.21.26" evidence="3"/>
<evidence type="ECO:0000313" key="10">
    <source>
        <dbReference type="EMBL" id="SHI38812.1"/>
    </source>
</evidence>
<evidence type="ECO:0000256" key="2">
    <source>
        <dbReference type="ARBA" id="ARBA00005228"/>
    </source>
</evidence>
<gene>
    <name evidence="10" type="ORF">SAMN05444363_0351</name>
</gene>
<name>A0A1M6AQR7_9FLAO</name>
<dbReference type="InterPro" id="IPR023302">
    <property type="entry name" value="Pept_S9A_N"/>
</dbReference>
<keyword evidence="4" id="KW-0645">Protease</keyword>
<evidence type="ECO:0000259" key="9">
    <source>
        <dbReference type="Pfam" id="PF02897"/>
    </source>
</evidence>
<dbReference type="SUPFAM" id="SSF50993">
    <property type="entry name" value="Peptidase/esterase 'gauge' domain"/>
    <property type="match status" value="1"/>
</dbReference>
<keyword evidence="6" id="KW-0720">Serine protease</keyword>
<dbReference type="GO" id="GO:0005829">
    <property type="term" value="C:cytosol"/>
    <property type="evidence" value="ECO:0007669"/>
    <property type="project" value="TreeGrafter"/>
</dbReference>
<dbReference type="InterPro" id="IPR002470">
    <property type="entry name" value="Peptidase_S9A"/>
</dbReference>
<dbReference type="AlphaFoldDB" id="A0A1M6AQR7"/>
<evidence type="ECO:0000256" key="3">
    <source>
        <dbReference type="ARBA" id="ARBA00011897"/>
    </source>
</evidence>
<feature type="domain" description="Peptidase S9A N-terminal" evidence="9">
    <location>
        <begin position="31"/>
        <end position="416"/>
    </location>
</feature>
<dbReference type="SUPFAM" id="SSF53474">
    <property type="entry name" value="alpha/beta-Hydrolases"/>
    <property type="match status" value="1"/>
</dbReference>
<reference evidence="11" key="1">
    <citation type="submission" date="2016-11" db="EMBL/GenBank/DDBJ databases">
        <authorList>
            <person name="Varghese N."/>
            <person name="Submissions S."/>
        </authorList>
    </citation>
    <scope>NUCLEOTIDE SEQUENCE [LARGE SCALE GENOMIC DNA]</scope>
    <source>
        <strain evidence="11">DSM 18829</strain>
    </source>
</reference>
<dbReference type="Gene3D" id="2.130.10.120">
    <property type="entry name" value="Prolyl oligopeptidase, N-terminal domain"/>
    <property type="match status" value="1"/>
</dbReference>
<evidence type="ECO:0000256" key="1">
    <source>
        <dbReference type="ARBA" id="ARBA00001070"/>
    </source>
</evidence>
<dbReference type="Gene3D" id="3.40.50.1820">
    <property type="entry name" value="alpha/beta hydrolase"/>
    <property type="match status" value="1"/>
</dbReference>
<protein>
    <recommendedName>
        <fullName evidence="3">prolyl oligopeptidase</fullName>
        <ecNumber evidence="3">3.4.21.26</ecNumber>
    </recommendedName>
</protein>
<comment type="similarity">
    <text evidence="2">Belongs to the peptidase S9A family.</text>
</comment>
<accession>A0A1M6AQR7</accession>
<evidence type="ECO:0000256" key="6">
    <source>
        <dbReference type="ARBA" id="ARBA00022825"/>
    </source>
</evidence>
<dbReference type="PANTHER" id="PTHR42881">
    <property type="entry name" value="PROLYL ENDOPEPTIDASE"/>
    <property type="match status" value="1"/>
</dbReference>
<dbReference type="PROSITE" id="PS00708">
    <property type="entry name" value="PRO_ENDOPEP_SER"/>
    <property type="match status" value="1"/>
</dbReference>
<dbReference type="InterPro" id="IPR002471">
    <property type="entry name" value="Pept_S9_AS"/>
</dbReference>
<dbReference type="GO" id="GO:0004252">
    <property type="term" value="F:serine-type endopeptidase activity"/>
    <property type="evidence" value="ECO:0007669"/>
    <property type="project" value="UniProtKB-EC"/>
</dbReference>
<keyword evidence="11" id="KW-1185">Reference proteome</keyword>
<dbReference type="InterPro" id="IPR051167">
    <property type="entry name" value="Prolyl_oligopep/macrocyclase"/>
</dbReference>
<evidence type="ECO:0000256" key="4">
    <source>
        <dbReference type="ARBA" id="ARBA00022670"/>
    </source>
</evidence>
<dbReference type="EMBL" id="FQZI01000001">
    <property type="protein sequence ID" value="SHI38812.1"/>
    <property type="molecule type" value="Genomic_DNA"/>
</dbReference>
<dbReference type="InterPro" id="IPR029058">
    <property type="entry name" value="AB_hydrolase_fold"/>
</dbReference>
<feature type="signal peptide" evidence="7">
    <location>
        <begin position="1"/>
        <end position="24"/>
    </location>
</feature>
<dbReference type="Proteomes" id="UP000184488">
    <property type="component" value="Unassembled WGS sequence"/>
</dbReference>
<keyword evidence="5" id="KW-0378">Hydrolase</keyword>
<dbReference type="Pfam" id="PF00326">
    <property type="entry name" value="Peptidase_S9"/>
    <property type="match status" value="1"/>
</dbReference>
<evidence type="ECO:0000256" key="5">
    <source>
        <dbReference type="ARBA" id="ARBA00022801"/>
    </source>
</evidence>
<proteinExistence type="inferred from homology"/>
<feature type="domain" description="Peptidase S9 prolyl oligopeptidase catalytic" evidence="8">
    <location>
        <begin position="493"/>
        <end position="687"/>
    </location>
</feature>
<evidence type="ECO:0000259" key="8">
    <source>
        <dbReference type="Pfam" id="PF00326"/>
    </source>
</evidence>
<organism evidence="10 11">
    <name type="scientific">Flavobacterium terrae</name>
    <dbReference type="NCBI Taxonomy" id="415425"/>
    <lineage>
        <taxon>Bacteria</taxon>
        <taxon>Pseudomonadati</taxon>
        <taxon>Bacteroidota</taxon>
        <taxon>Flavobacteriia</taxon>
        <taxon>Flavobacteriales</taxon>
        <taxon>Flavobacteriaceae</taxon>
        <taxon>Flavobacterium</taxon>
    </lineage>
</organism>
<dbReference type="PRINTS" id="PR00862">
    <property type="entry name" value="PROLIGOPTASE"/>
</dbReference>
<dbReference type="Pfam" id="PF02897">
    <property type="entry name" value="Peptidase_S9_N"/>
    <property type="match status" value="1"/>
</dbReference>
<evidence type="ECO:0000256" key="7">
    <source>
        <dbReference type="SAM" id="SignalP"/>
    </source>
</evidence>
<dbReference type="PANTHER" id="PTHR42881:SF2">
    <property type="entry name" value="PROLYL ENDOPEPTIDASE"/>
    <property type="match status" value="1"/>
</dbReference>
<comment type="catalytic activity">
    <reaction evidence="1">
        <text>Hydrolysis of Pro-|-Xaa &gt;&gt; Ala-|-Xaa in oligopeptides.</text>
        <dbReference type="EC" id="3.4.21.26"/>
    </reaction>
</comment>